<feature type="transmembrane region" description="Helical" evidence="6">
    <location>
        <begin position="253"/>
        <end position="276"/>
    </location>
</feature>
<feature type="transmembrane region" description="Helical" evidence="6">
    <location>
        <begin position="161"/>
        <end position="184"/>
    </location>
</feature>
<keyword evidence="7" id="KW-0762">Sugar transport</keyword>
<accession>A0A1G8H0D5</accession>
<dbReference type="EMBL" id="FNCY01000011">
    <property type="protein sequence ID" value="SDH99950.1"/>
    <property type="molecule type" value="Genomic_DNA"/>
</dbReference>
<dbReference type="InterPro" id="IPR001851">
    <property type="entry name" value="ABC_transp_permease"/>
</dbReference>
<dbReference type="Pfam" id="PF02653">
    <property type="entry name" value="BPD_transp_2"/>
    <property type="match status" value="1"/>
</dbReference>
<dbReference type="NCBIfam" id="NF008630">
    <property type="entry name" value="PRK11618.1"/>
    <property type="match status" value="1"/>
</dbReference>
<keyword evidence="8" id="KW-1185">Reference proteome</keyword>
<keyword evidence="2" id="KW-1003">Cell membrane</keyword>
<name>A0A1G8H0D5_9RHOO</name>
<feature type="transmembrane region" description="Helical" evidence="6">
    <location>
        <begin position="119"/>
        <end position="140"/>
    </location>
</feature>
<reference evidence="7 8" key="1">
    <citation type="submission" date="2016-10" db="EMBL/GenBank/DDBJ databases">
        <authorList>
            <person name="de Groot N.N."/>
        </authorList>
    </citation>
    <scope>NUCLEOTIDE SEQUENCE [LARGE SCALE GENOMIC DNA]</scope>
    <source>
        <strain evidence="7 8">DSM 5885</strain>
    </source>
</reference>
<comment type="subcellular location">
    <subcellularLocation>
        <location evidence="1">Cell membrane</location>
        <topology evidence="1">Multi-pass membrane protein</topology>
    </subcellularLocation>
</comment>
<feature type="transmembrane region" description="Helical" evidence="6">
    <location>
        <begin position="216"/>
        <end position="241"/>
    </location>
</feature>
<protein>
    <submittedName>
        <fullName evidence="7">Simple sugar transport system permease protein</fullName>
    </submittedName>
</protein>
<evidence type="ECO:0000313" key="8">
    <source>
        <dbReference type="Proteomes" id="UP000198607"/>
    </source>
</evidence>
<feature type="transmembrane region" description="Helical" evidence="6">
    <location>
        <begin position="49"/>
        <end position="82"/>
    </location>
</feature>
<organism evidence="7 8">
    <name type="scientific">Propionivibrio dicarboxylicus</name>
    <dbReference type="NCBI Taxonomy" id="83767"/>
    <lineage>
        <taxon>Bacteria</taxon>
        <taxon>Pseudomonadati</taxon>
        <taxon>Pseudomonadota</taxon>
        <taxon>Betaproteobacteria</taxon>
        <taxon>Rhodocyclales</taxon>
        <taxon>Rhodocyclaceae</taxon>
        <taxon>Propionivibrio</taxon>
    </lineage>
</organism>
<evidence type="ECO:0000256" key="1">
    <source>
        <dbReference type="ARBA" id="ARBA00004651"/>
    </source>
</evidence>
<evidence type="ECO:0000313" key="7">
    <source>
        <dbReference type="EMBL" id="SDH99950.1"/>
    </source>
</evidence>
<evidence type="ECO:0000256" key="2">
    <source>
        <dbReference type="ARBA" id="ARBA00022475"/>
    </source>
</evidence>
<keyword evidence="3 6" id="KW-0812">Transmembrane</keyword>
<dbReference type="CDD" id="cd06579">
    <property type="entry name" value="TM_PBP1_transp_AraH_like"/>
    <property type="match status" value="1"/>
</dbReference>
<dbReference type="GO" id="GO:0005886">
    <property type="term" value="C:plasma membrane"/>
    <property type="evidence" value="ECO:0007669"/>
    <property type="project" value="UniProtKB-SubCell"/>
</dbReference>
<evidence type="ECO:0000256" key="4">
    <source>
        <dbReference type="ARBA" id="ARBA00022989"/>
    </source>
</evidence>
<evidence type="ECO:0000256" key="6">
    <source>
        <dbReference type="SAM" id="Phobius"/>
    </source>
</evidence>
<proteinExistence type="predicted"/>
<gene>
    <name evidence="7" type="ORF">SAMN05660652_02694</name>
</gene>
<keyword evidence="4 6" id="KW-1133">Transmembrane helix</keyword>
<dbReference type="OrthoDB" id="9799990at2"/>
<sequence>MKSLQINSKFIPLLITIALFGGLFVAGSVSYRGFFSMQVVLNLLVDNSFLIIVALSQALIIIMGGIDLSCGALIALSSMVVAYSMSHLNFHPALAILAVLGVCSLFGFIQGWLITYQKFQPFISTLCGMFIARGMCFMINQDTVPITDPFFMTMATTRIKLMPGAVISTSVLVALAILAIYIYIAHFTRFGRAVYAIGGNEQSARLMGLPVDRTKVMAYTLSGFTSGLAGIVFCFYMLSAYGLNAMALEMDAIAAAVIGGTLMTGGVGYVIGAVFGVMIEGIMQTLITFQGDLNSWWTRIAIAFLLCVFIVVQRILVLKRESRKVMRPVEFLD</sequence>
<dbReference type="RefSeq" id="WP_091938420.1">
    <property type="nucleotide sequence ID" value="NZ_FNCY01000011.1"/>
</dbReference>
<dbReference type="PANTHER" id="PTHR32196">
    <property type="entry name" value="ABC TRANSPORTER PERMEASE PROTEIN YPHD-RELATED-RELATED"/>
    <property type="match status" value="1"/>
</dbReference>
<dbReference type="STRING" id="83767.SAMN05660652_02694"/>
<keyword evidence="5 6" id="KW-0472">Membrane</keyword>
<dbReference type="AlphaFoldDB" id="A0A1G8H0D5"/>
<evidence type="ECO:0000256" key="5">
    <source>
        <dbReference type="ARBA" id="ARBA00023136"/>
    </source>
</evidence>
<evidence type="ECO:0000256" key="3">
    <source>
        <dbReference type="ARBA" id="ARBA00022692"/>
    </source>
</evidence>
<feature type="transmembrane region" description="Helical" evidence="6">
    <location>
        <begin position="296"/>
        <end position="317"/>
    </location>
</feature>
<dbReference type="GO" id="GO:0022857">
    <property type="term" value="F:transmembrane transporter activity"/>
    <property type="evidence" value="ECO:0007669"/>
    <property type="project" value="InterPro"/>
</dbReference>
<dbReference type="PANTHER" id="PTHR32196:SF63">
    <property type="entry name" value="INNER MEMBRANE ABC TRANSPORTER PERMEASE PROTEIN YJFF"/>
    <property type="match status" value="1"/>
</dbReference>
<feature type="transmembrane region" description="Helical" evidence="6">
    <location>
        <begin position="12"/>
        <end position="29"/>
    </location>
</feature>
<feature type="transmembrane region" description="Helical" evidence="6">
    <location>
        <begin position="94"/>
        <end position="113"/>
    </location>
</feature>
<dbReference type="Proteomes" id="UP000198607">
    <property type="component" value="Unassembled WGS sequence"/>
</dbReference>
<keyword evidence="7" id="KW-0813">Transport</keyword>